<evidence type="ECO:0000256" key="4">
    <source>
        <dbReference type="ARBA" id="ARBA00022980"/>
    </source>
</evidence>
<dbReference type="STRING" id="43928.SAMN05443636_2929"/>
<dbReference type="AlphaFoldDB" id="A0A1M5U673"/>
<dbReference type="InterPro" id="IPR010979">
    <property type="entry name" value="Ribosomal_uS13-like_H2TH"/>
</dbReference>
<dbReference type="SUPFAM" id="SSF46946">
    <property type="entry name" value="S13-like H2TH domain"/>
    <property type="match status" value="1"/>
</dbReference>
<evidence type="ECO:0000256" key="1">
    <source>
        <dbReference type="ARBA" id="ARBA00008080"/>
    </source>
</evidence>
<dbReference type="GO" id="GO:0003735">
    <property type="term" value="F:structural constituent of ribosome"/>
    <property type="evidence" value="ECO:0007669"/>
    <property type="project" value="InterPro"/>
</dbReference>
<keyword evidence="5 6" id="KW-0687">Ribonucleoprotein</keyword>
<dbReference type="NCBIfam" id="TIGR03629">
    <property type="entry name" value="uS13_arch"/>
    <property type="match status" value="1"/>
</dbReference>
<evidence type="ECO:0000313" key="9">
    <source>
        <dbReference type="EMBL" id="SHH58346.1"/>
    </source>
</evidence>
<dbReference type="Proteomes" id="UP000184357">
    <property type="component" value="Unassembled WGS sequence"/>
</dbReference>
<dbReference type="PANTHER" id="PTHR10871">
    <property type="entry name" value="30S RIBOSOMAL PROTEIN S13/40S RIBOSOMAL PROTEIN S18"/>
    <property type="match status" value="1"/>
</dbReference>
<keyword evidence="3 6" id="KW-0694">RNA-binding</keyword>
<name>A0A1M5U673_9EURY</name>
<dbReference type="GO" id="GO:0005829">
    <property type="term" value="C:cytosol"/>
    <property type="evidence" value="ECO:0007669"/>
    <property type="project" value="TreeGrafter"/>
</dbReference>
<dbReference type="PIRSF" id="PIRSF002134">
    <property type="entry name" value="Ribosomal_S13"/>
    <property type="match status" value="1"/>
</dbReference>
<dbReference type="PANTHER" id="PTHR10871:SF3">
    <property type="entry name" value="SMALL RIBOSOMAL SUBUNIT PROTEIN US13"/>
    <property type="match status" value="1"/>
</dbReference>
<gene>
    <name evidence="6" type="primary">rps13</name>
    <name evidence="9" type="ORF">SAMN05443636_2929</name>
</gene>
<evidence type="ECO:0000256" key="7">
    <source>
        <dbReference type="RuleBase" id="RU003830"/>
    </source>
</evidence>
<dbReference type="Gene3D" id="4.10.910.10">
    <property type="entry name" value="30s ribosomal protein s13, domain 2"/>
    <property type="match status" value="1"/>
</dbReference>
<evidence type="ECO:0000313" key="10">
    <source>
        <dbReference type="Proteomes" id="UP000184357"/>
    </source>
</evidence>
<dbReference type="Pfam" id="PF00416">
    <property type="entry name" value="Ribosomal_S13"/>
    <property type="match status" value="1"/>
</dbReference>
<dbReference type="Gene3D" id="1.10.8.50">
    <property type="match status" value="1"/>
</dbReference>
<dbReference type="GO" id="GO:0006412">
    <property type="term" value="P:translation"/>
    <property type="evidence" value="ECO:0007669"/>
    <property type="project" value="UniProtKB-UniRule"/>
</dbReference>
<feature type="compositionally biased region" description="Basic residues" evidence="8">
    <location>
        <begin position="131"/>
        <end position="144"/>
    </location>
</feature>
<dbReference type="OrthoDB" id="372127at2157"/>
<sequence length="179" mass="20299">MSAEEPENAPDAEEDDEDLQYFVRIGQTDLDGTKTVERSLSDMKGIGQRTARLVAEEADVDRTATFGRLDQDDIDSVVDVVQNFSEHVPEWMVNRQKDFFTGETDHIVGGDLNEKRRHDINRMKMINSYKGVRHKRGQKVRGQRTKSTGRTEGTIGVNVEEIREEQAEEEAAAAEDDDE</sequence>
<evidence type="ECO:0000256" key="5">
    <source>
        <dbReference type="ARBA" id="ARBA00023274"/>
    </source>
</evidence>
<feature type="compositionally biased region" description="Acidic residues" evidence="8">
    <location>
        <begin position="166"/>
        <end position="179"/>
    </location>
</feature>
<dbReference type="HAMAP" id="MF_01315">
    <property type="entry name" value="Ribosomal_uS13"/>
    <property type="match status" value="1"/>
</dbReference>
<dbReference type="InterPro" id="IPR018269">
    <property type="entry name" value="Ribosomal_uS13_CS"/>
</dbReference>
<dbReference type="GO" id="GO:0015935">
    <property type="term" value="C:small ribosomal subunit"/>
    <property type="evidence" value="ECO:0007669"/>
    <property type="project" value="TreeGrafter"/>
</dbReference>
<reference evidence="9 10" key="1">
    <citation type="submission" date="2016-11" db="EMBL/GenBank/DDBJ databases">
        <authorList>
            <person name="Jaros S."/>
            <person name="Januszkiewicz K."/>
            <person name="Wedrychowicz H."/>
        </authorList>
    </citation>
    <scope>NUCLEOTIDE SEQUENCE [LARGE SCALE GENOMIC DNA]</scope>
    <source>
        <strain evidence="9 10">DSM 9297</strain>
    </source>
</reference>
<evidence type="ECO:0000256" key="8">
    <source>
        <dbReference type="SAM" id="MobiDB-lite"/>
    </source>
</evidence>
<comment type="similarity">
    <text evidence="1 6 7">Belongs to the universal ribosomal protein uS13 family.</text>
</comment>
<dbReference type="GO" id="GO:0019843">
    <property type="term" value="F:rRNA binding"/>
    <property type="evidence" value="ECO:0007669"/>
    <property type="project" value="UniProtKB-UniRule"/>
</dbReference>
<proteinExistence type="inferred from homology"/>
<evidence type="ECO:0000256" key="3">
    <source>
        <dbReference type="ARBA" id="ARBA00022884"/>
    </source>
</evidence>
<evidence type="ECO:0000256" key="2">
    <source>
        <dbReference type="ARBA" id="ARBA00022730"/>
    </source>
</evidence>
<dbReference type="EMBL" id="FQWV01000009">
    <property type="protein sequence ID" value="SHH58346.1"/>
    <property type="molecule type" value="Genomic_DNA"/>
</dbReference>
<comment type="function">
    <text evidence="6">Located at the top of the head of the 30S subunit, it contacts several helices of the 16S rRNA. In the 70S ribosome it contacts the 23S rRNA (bridge B1a) and protein L5 of the 50S subunit (bridge B1b), connecting the 2 subunits; these bridges are implicated in subunit movement.</text>
</comment>
<accession>A0A1M5U673</accession>
<dbReference type="InterPro" id="IPR001892">
    <property type="entry name" value="Ribosomal_uS13"/>
</dbReference>
<dbReference type="InterPro" id="IPR027437">
    <property type="entry name" value="Rbsml_uS13_C"/>
</dbReference>
<keyword evidence="4 6" id="KW-0689">Ribosomal protein</keyword>
<protein>
    <recommendedName>
        <fullName evidence="6">Small ribosomal subunit protein uS13</fullName>
    </recommendedName>
</protein>
<dbReference type="PROSITE" id="PS50159">
    <property type="entry name" value="RIBOSOMAL_S13_2"/>
    <property type="match status" value="1"/>
</dbReference>
<dbReference type="NCBIfam" id="NF003140">
    <property type="entry name" value="PRK04053.1"/>
    <property type="match status" value="1"/>
</dbReference>
<keyword evidence="2 6" id="KW-0699">rRNA-binding</keyword>
<dbReference type="PROSITE" id="PS00646">
    <property type="entry name" value="RIBOSOMAL_S13_1"/>
    <property type="match status" value="1"/>
</dbReference>
<feature type="region of interest" description="Disordered" evidence="8">
    <location>
        <begin position="131"/>
        <end position="179"/>
    </location>
</feature>
<dbReference type="RefSeq" id="WP_073310915.1">
    <property type="nucleotide sequence ID" value="NZ_FQWV01000009.1"/>
</dbReference>
<keyword evidence="10" id="KW-1185">Reference proteome</keyword>
<comment type="subunit">
    <text evidence="6">Part of the 30S ribosomal subunit. Forms a loose heterodimer with protein S19. Forms two bridges to the 50S subunit in the 70S ribosome.</text>
</comment>
<evidence type="ECO:0000256" key="6">
    <source>
        <dbReference type="HAMAP-Rule" id="MF_01315"/>
    </source>
</evidence>
<organism evidence="9 10">
    <name type="scientific">Halobaculum gomorrense</name>
    <dbReference type="NCBI Taxonomy" id="43928"/>
    <lineage>
        <taxon>Archaea</taxon>
        <taxon>Methanobacteriati</taxon>
        <taxon>Methanobacteriota</taxon>
        <taxon>Stenosarchaea group</taxon>
        <taxon>Halobacteria</taxon>
        <taxon>Halobacteriales</taxon>
        <taxon>Haloferacaceae</taxon>
        <taxon>Halobaculum</taxon>
    </lineage>
</organism>
<dbReference type="InterPro" id="IPR019977">
    <property type="entry name" value="Ribosomal_uS13_archaeal"/>
</dbReference>